<evidence type="ECO:0000256" key="2">
    <source>
        <dbReference type="SAM" id="Phobius"/>
    </source>
</evidence>
<protein>
    <submittedName>
        <fullName evidence="3">General secretion pathway protein G</fullName>
    </submittedName>
</protein>
<name>B1WU29_CROS5</name>
<dbReference type="GO" id="GO:0015627">
    <property type="term" value="C:type II protein secretion system complex"/>
    <property type="evidence" value="ECO:0007669"/>
    <property type="project" value="InterPro"/>
</dbReference>
<dbReference type="PROSITE" id="PS00409">
    <property type="entry name" value="PROKAR_NTER_METHYL"/>
    <property type="match status" value="1"/>
</dbReference>
<dbReference type="EMBL" id="CP000806">
    <property type="protein sequence ID" value="ACB52091.1"/>
    <property type="molecule type" value="Genomic_DNA"/>
</dbReference>
<dbReference type="OrthoDB" id="427323at2"/>
<dbReference type="SUPFAM" id="SSF54523">
    <property type="entry name" value="Pili subunits"/>
    <property type="match status" value="1"/>
</dbReference>
<dbReference type="Pfam" id="PF07963">
    <property type="entry name" value="N_methyl"/>
    <property type="match status" value="1"/>
</dbReference>
<dbReference type="Gene3D" id="3.30.700.10">
    <property type="entry name" value="Glycoprotein, Type 4 Pilin"/>
    <property type="match status" value="1"/>
</dbReference>
<dbReference type="NCBIfam" id="TIGR02532">
    <property type="entry name" value="IV_pilin_GFxxxE"/>
    <property type="match status" value="1"/>
</dbReference>
<feature type="transmembrane region" description="Helical" evidence="2">
    <location>
        <begin position="31"/>
        <end position="53"/>
    </location>
</feature>
<dbReference type="HOGENOM" id="CLU_1465915_0_0_3"/>
<keyword evidence="1" id="KW-0488">Methylation</keyword>
<keyword evidence="2" id="KW-0472">Membrane</keyword>
<evidence type="ECO:0000313" key="3">
    <source>
        <dbReference type="EMBL" id="ACB52091.1"/>
    </source>
</evidence>
<dbReference type="GO" id="GO:0015628">
    <property type="term" value="P:protein secretion by the type II secretion system"/>
    <property type="evidence" value="ECO:0007669"/>
    <property type="project" value="InterPro"/>
</dbReference>
<accession>B1WU29</accession>
<dbReference type="PRINTS" id="PR00813">
    <property type="entry name" value="BCTERIALGSPG"/>
</dbReference>
<evidence type="ECO:0000256" key="1">
    <source>
        <dbReference type="ARBA" id="ARBA00022481"/>
    </source>
</evidence>
<keyword evidence="4" id="KW-1185">Reference proteome</keyword>
<dbReference type="AlphaFoldDB" id="B1WU29"/>
<dbReference type="STRING" id="43989.cce_2743"/>
<keyword evidence="2" id="KW-0812">Transmembrane</keyword>
<gene>
    <name evidence="3" type="ordered locus">cce_2743</name>
</gene>
<sequence length="179" mass="20270">MLFFKILASIYLLKVPISHQKEKKSDQGFTLLELLISGIIVGILSAIATPAYIATIDKFHYGEAKLQMGCIKRELEAFRFEKGYFPEDVNRDTVPAGIDCFVKSNTTLTPYNSTYDYENWSTNGGCVVKIAFLGKDREKQSANTRNLHQQSGFYDDRERDRNSDDLILSLGWQPPEVCG</sequence>
<reference evidence="3 4" key="1">
    <citation type="journal article" date="2008" name="Proc. Natl. Acad. Sci. U.S.A.">
        <title>The genome of Cyanothece 51142, a unicellular diazotrophic cyanobacterium important in the marine nitrogen cycle.</title>
        <authorList>
            <person name="Welsh E.A."/>
            <person name="Liberton M."/>
            <person name="Stoeckel J."/>
            <person name="Loh T."/>
            <person name="Elvitigala T."/>
            <person name="Wang C."/>
            <person name="Wollam A."/>
            <person name="Fulton R.S."/>
            <person name="Clifton S.W."/>
            <person name="Jacobs J.M."/>
            <person name="Aurora R."/>
            <person name="Ghosh B.K."/>
            <person name="Sherman L.A."/>
            <person name="Smith R.D."/>
            <person name="Wilson R.K."/>
            <person name="Pakrasi H.B."/>
        </authorList>
    </citation>
    <scope>NUCLEOTIDE SEQUENCE [LARGE SCALE GENOMIC DNA]</scope>
    <source>
        <strain evidence="4">ATCC 51142 / BH68</strain>
    </source>
</reference>
<evidence type="ECO:0000313" key="4">
    <source>
        <dbReference type="Proteomes" id="UP000001203"/>
    </source>
</evidence>
<proteinExistence type="predicted"/>
<dbReference type="InterPro" id="IPR012902">
    <property type="entry name" value="N_methyl_site"/>
</dbReference>
<dbReference type="InterPro" id="IPR000983">
    <property type="entry name" value="Bac_GSPG_pilin"/>
</dbReference>
<dbReference type="Proteomes" id="UP000001203">
    <property type="component" value="Chromosome circular"/>
</dbReference>
<organism evidence="3 4">
    <name type="scientific">Crocosphaera subtropica (strain ATCC 51142 / BH68)</name>
    <name type="common">Cyanothece sp. (strain ATCC 51142)</name>
    <dbReference type="NCBI Taxonomy" id="43989"/>
    <lineage>
        <taxon>Bacteria</taxon>
        <taxon>Bacillati</taxon>
        <taxon>Cyanobacteriota</taxon>
        <taxon>Cyanophyceae</taxon>
        <taxon>Oscillatoriophycideae</taxon>
        <taxon>Chroococcales</taxon>
        <taxon>Aphanothecaceae</taxon>
        <taxon>Crocosphaera</taxon>
        <taxon>Crocosphaera subtropica</taxon>
    </lineage>
</organism>
<dbReference type="InterPro" id="IPR045584">
    <property type="entry name" value="Pilin-like"/>
</dbReference>
<keyword evidence="2" id="KW-1133">Transmembrane helix</keyword>
<dbReference type="RefSeq" id="WP_009544570.1">
    <property type="nucleotide sequence ID" value="NC_010546.1"/>
</dbReference>
<dbReference type="eggNOG" id="COG2165">
    <property type="taxonomic scope" value="Bacteria"/>
</dbReference>
<dbReference type="KEGG" id="cyt:cce_2743"/>